<feature type="repeat" description="WD" evidence="3">
    <location>
        <begin position="245"/>
        <end position="286"/>
    </location>
</feature>
<dbReference type="InterPro" id="IPR001680">
    <property type="entry name" value="WD40_rpt"/>
</dbReference>
<dbReference type="InterPro" id="IPR001810">
    <property type="entry name" value="F-box_dom"/>
</dbReference>
<dbReference type="Gene3D" id="2.130.10.10">
    <property type="entry name" value="YVTN repeat-like/Quinoprotein amine dehydrogenase"/>
    <property type="match status" value="2"/>
</dbReference>
<dbReference type="Gene3D" id="1.20.1280.50">
    <property type="match status" value="1"/>
</dbReference>
<dbReference type="SMART" id="SM00320">
    <property type="entry name" value="WD40"/>
    <property type="match status" value="6"/>
</dbReference>
<dbReference type="EMBL" id="LVLJ01001945">
    <property type="protein sequence ID" value="OAE27262.1"/>
    <property type="molecule type" value="Genomic_DNA"/>
</dbReference>
<evidence type="ECO:0000313" key="6">
    <source>
        <dbReference type="EMBL" id="OAE27262.1"/>
    </source>
</evidence>
<evidence type="ECO:0000256" key="1">
    <source>
        <dbReference type="ARBA" id="ARBA00022574"/>
    </source>
</evidence>
<dbReference type="PANTHER" id="PTHR44436">
    <property type="entry name" value="F-BOX/WD REPEAT-CONTAINING PROTEIN 2"/>
    <property type="match status" value="1"/>
</dbReference>
<name>A0A176W3Z1_MARPO</name>
<dbReference type="InterPro" id="IPR042627">
    <property type="entry name" value="FBXW2"/>
</dbReference>
<gene>
    <name evidence="6" type="ORF">AXG93_59s1060</name>
</gene>
<dbReference type="Proteomes" id="UP000077202">
    <property type="component" value="Unassembled WGS sequence"/>
</dbReference>
<evidence type="ECO:0000256" key="4">
    <source>
        <dbReference type="SAM" id="MobiDB-lite"/>
    </source>
</evidence>
<dbReference type="InterPro" id="IPR036047">
    <property type="entry name" value="F-box-like_dom_sf"/>
</dbReference>
<dbReference type="InterPro" id="IPR015943">
    <property type="entry name" value="WD40/YVTN_repeat-like_dom_sf"/>
</dbReference>
<reference evidence="6" key="1">
    <citation type="submission" date="2016-03" db="EMBL/GenBank/DDBJ databases">
        <title>Mechanisms controlling the formation of the plant cell surface in tip-growing cells are functionally conserved among land plants.</title>
        <authorList>
            <person name="Honkanen S."/>
            <person name="Jones V.A."/>
            <person name="Morieri G."/>
            <person name="Champion C."/>
            <person name="Hetherington A.J."/>
            <person name="Kelly S."/>
            <person name="Saint-Marcoux D."/>
            <person name="Proust H."/>
            <person name="Prescott H."/>
            <person name="Dolan L."/>
        </authorList>
    </citation>
    <scope>NUCLEOTIDE SEQUENCE [LARGE SCALE GENOMIC DNA]</scope>
    <source>
        <tissue evidence="6">Whole gametophyte</tissue>
    </source>
</reference>
<protein>
    <recommendedName>
        <fullName evidence="5">F-box domain-containing protein</fullName>
    </recommendedName>
</protein>
<keyword evidence="7" id="KW-1185">Reference proteome</keyword>
<dbReference type="Pfam" id="PF12937">
    <property type="entry name" value="F-box-like"/>
    <property type="match status" value="1"/>
</dbReference>
<accession>A0A176W3Z1</accession>
<sequence length="418" mass="45490">MTIRQECPSTSGKDVRSAEPFGGRSVRRKGMHEFGTDILLRIFSRVNPASLAYCSAVCTAWHRVIKTSPSLWKVVYFLDLENLGASKDQCASTSSRSMSDLDWKACYIEEDQKTRLVGPSSYRTWKAHSGRVNCCKMIMGLIASGSSDQTARIWCAETLQCLEQYKVPHKAPVVHIEFDENKVIGAAGKEMLIWSRGGNRRLLRNMGGHAEICSMCHADPNLVVGCADGTVRVFDIYSGRCTQMLRQHTEPVKGVVMDSATQTMASGSSDGTVQLYDAQSGQKVSSLLRPSSMTGISCLQLSSANHLLFAGAMGGNLYCFDLRKRKTLWTTRVGGSALTCMHCPSYSDSVIATGGFDGTVKVFKTDSGERITTTCEARRPSRLSPSPILSIALGLTRIVTAHTDSFMTIYSLGGKGGA</sequence>
<dbReference type="SUPFAM" id="SSF81383">
    <property type="entry name" value="F-box domain"/>
    <property type="match status" value="1"/>
</dbReference>
<dbReference type="Pfam" id="PF00400">
    <property type="entry name" value="WD40"/>
    <property type="match status" value="4"/>
</dbReference>
<evidence type="ECO:0000259" key="5">
    <source>
        <dbReference type="Pfam" id="PF12937"/>
    </source>
</evidence>
<keyword evidence="1 3" id="KW-0853">WD repeat</keyword>
<dbReference type="InterPro" id="IPR036322">
    <property type="entry name" value="WD40_repeat_dom_sf"/>
</dbReference>
<feature type="region of interest" description="Disordered" evidence="4">
    <location>
        <begin position="1"/>
        <end position="23"/>
    </location>
</feature>
<evidence type="ECO:0000256" key="3">
    <source>
        <dbReference type="PROSITE-ProRule" id="PRU00221"/>
    </source>
</evidence>
<organism evidence="6 7">
    <name type="scientific">Marchantia polymorpha subsp. ruderalis</name>
    <dbReference type="NCBI Taxonomy" id="1480154"/>
    <lineage>
        <taxon>Eukaryota</taxon>
        <taxon>Viridiplantae</taxon>
        <taxon>Streptophyta</taxon>
        <taxon>Embryophyta</taxon>
        <taxon>Marchantiophyta</taxon>
        <taxon>Marchantiopsida</taxon>
        <taxon>Marchantiidae</taxon>
        <taxon>Marchantiales</taxon>
        <taxon>Marchantiaceae</taxon>
        <taxon>Marchantia</taxon>
    </lineage>
</organism>
<proteinExistence type="predicted"/>
<feature type="domain" description="F-box" evidence="5">
    <location>
        <begin position="37"/>
        <end position="77"/>
    </location>
</feature>
<dbReference type="SUPFAM" id="SSF50978">
    <property type="entry name" value="WD40 repeat-like"/>
    <property type="match status" value="1"/>
</dbReference>
<dbReference type="AlphaFoldDB" id="A0A176W3Z1"/>
<dbReference type="PROSITE" id="PS50082">
    <property type="entry name" value="WD_REPEATS_2"/>
    <property type="match status" value="1"/>
</dbReference>
<keyword evidence="2" id="KW-0677">Repeat</keyword>
<comment type="caution">
    <text evidence="6">The sequence shown here is derived from an EMBL/GenBank/DDBJ whole genome shotgun (WGS) entry which is preliminary data.</text>
</comment>
<evidence type="ECO:0000313" key="7">
    <source>
        <dbReference type="Proteomes" id="UP000077202"/>
    </source>
</evidence>
<dbReference type="PANTHER" id="PTHR44436:SF1">
    <property type="entry name" value="F-BOX_WD REPEAT-CONTAINING PROTEIN 2"/>
    <property type="match status" value="1"/>
</dbReference>
<dbReference type="PROSITE" id="PS50294">
    <property type="entry name" value="WD_REPEATS_REGION"/>
    <property type="match status" value="1"/>
</dbReference>
<evidence type="ECO:0000256" key="2">
    <source>
        <dbReference type="ARBA" id="ARBA00022737"/>
    </source>
</evidence>